<dbReference type="Pfam" id="PF00583">
    <property type="entry name" value="Acetyltransf_1"/>
    <property type="match status" value="1"/>
</dbReference>
<accession>A0A4R1QKU6</accession>
<evidence type="ECO:0000259" key="1">
    <source>
        <dbReference type="PROSITE" id="PS51186"/>
    </source>
</evidence>
<dbReference type="Gene3D" id="3.40.630.30">
    <property type="match status" value="1"/>
</dbReference>
<dbReference type="EMBL" id="SLUL01000001">
    <property type="protein sequence ID" value="TCL53321.1"/>
    <property type="molecule type" value="Genomic_DNA"/>
</dbReference>
<organism evidence="2 3">
    <name type="scientific">Thermolongibacillus altinsuensis</name>
    <dbReference type="NCBI Taxonomy" id="575256"/>
    <lineage>
        <taxon>Bacteria</taxon>
        <taxon>Bacillati</taxon>
        <taxon>Bacillota</taxon>
        <taxon>Bacilli</taxon>
        <taxon>Bacillales</taxon>
        <taxon>Anoxybacillaceae</taxon>
        <taxon>Thermolongibacillus</taxon>
    </lineage>
</organism>
<dbReference type="AlphaFoldDB" id="A0A4R1QKU6"/>
<dbReference type="OrthoDB" id="248489at2"/>
<gene>
    <name evidence="2" type="ORF">EDD69_101330</name>
</gene>
<protein>
    <recommendedName>
        <fullName evidence="1">N-acetyltransferase domain-containing protein</fullName>
    </recommendedName>
</protein>
<keyword evidence="3" id="KW-1185">Reference proteome</keyword>
<feature type="domain" description="N-acetyltransferase" evidence="1">
    <location>
        <begin position="131"/>
        <end position="261"/>
    </location>
</feature>
<comment type="caution">
    <text evidence="2">The sequence shown here is derived from an EMBL/GenBank/DDBJ whole genome shotgun (WGS) entry which is preliminary data.</text>
</comment>
<name>A0A4R1QKU6_9BACL</name>
<evidence type="ECO:0000313" key="3">
    <source>
        <dbReference type="Proteomes" id="UP000295658"/>
    </source>
</evidence>
<sequence length="261" mass="29751">MIRKLTAADHDQVFSFLKKEAAINLFIIGDIEAFGYDQDFQELWGEFDENGMLKAVLLRFYDSYIPYAPSTFDVNGFAEIIRSNDGVVRLSGKSEVVEQFENVDGLSLGKKRVTYFCECNTISFTDEDEAYDVKLATVNDVDRIVELRRRISEFTATPASREMLLKSLETNTGRTYYIEEDGQMVSSVSTTAENSLSAMVVGVCTDERYRQRGYASVIMKKVVKDYIRAGKTLCLFYDNPKAGRIYKRLGFYDIGTWTMYG</sequence>
<dbReference type="PROSITE" id="PS51186">
    <property type="entry name" value="GNAT"/>
    <property type="match status" value="1"/>
</dbReference>
<proteinExistence type="predicted"/>
<evidence type="ECO:0000313" key="2">
    <source>
        <dbReference type="EMBL" id="TCL53321.1"/>
    </source>
</evidence>
<dbReference type="GO" id="GO:0016747">
    <property type="term" value="F:acyltransferase activity, transferring groups other than amino-acyl groups"/>
    <property type="evidence" value="ECO:0007669"/>
    <property type="project" value="InterPro"/>
</dbReference>
<dbReference type="InterPro" id="IPR016181">
    <property type="entry name" value="Acyl_CoA_acyltransferase"/>
</dbReference>
<dbReference type="SUPFAM" id="SSF55729">
    <property type="entry name" value="Acyl-CoA N-acyltransferases (Nat)"/>
    <property type="match status" value="1"/>
</dbReference>
<dbReference type="RefSeq" id="WP_132947206.1">
    <property type="nucleotide sequence ID" value="NZ_SLUL01000001.1"/>
</dbReference>
<dbReference type="Proteomes" id="UP000295658">
    <property type="component" value="Unassembled WGS sequence"/>
</dbReference>
<dbReference type="InterPro" id="IPR000182">
    <property type="entry name" value="GNAT_dom"/>
</dbReference>
<reference evidence="2 3" key="1">
    <citation type="submission" date="2019-03" db="EMBL/GenBank/DDBJ databases">
        <title>Genomic Encyclopedia of Type Strains, Phase IV (KMG-IV): sequencing the most valuable type-strain genomes for metagenomic binning, comparative biology and taxonomic classification.</title>
        <authorList>
            <person name="Goeker M."/>
        </authorList>
    </citation>
    <scope>NUCLEOTIDE SEQUENCE [LARGE SCALE GENOMIC DNA]</scope>
    <source>
        <strain evidence="2 3">DSM 24979</strain>
    </source>
</reference>